<dbReference type="Pfam" id="PF14144">
    <property type="entry name" value="DOG1"/>
    <property type="match status" value="1"/>
</dbReference>
<evidence type="ECO:0000259" key="1">
    <source>
        <dbReference type="PROSITE" id="PS51806"/>
    </source>
</evidence>
<dbReference type="InterPro" id="IPR051886">
    <property type="entry name" value="Seed_Dev/Stress_Resp_Reg"/>
</dbReference>
<feature type="domain" description="DOG1" evidence="1">
    <location>
        <begin position="11"/>
        <end position="230"/>
    </location>
</feature>
<evidence type="ECO:0000313" key="2">
    <source>
        <dbReference type="EMBL" id="KAK4274220.1"/>
    </source>
</evidence>
<reference evidence="2" key="1">
    <citation type="submission" date="2023-10" db="EMBL/GenBank/DDBJ databases">
        <title>Chromosome-level genome of the transformable northern wattle, Acacia crassicarpa.</title>
        <authorList>
            <person name="Massaro I."/>
            <person name="Sinha N.R."/>
            <person name="Poethig S."/>
            <person name="Leichty A.R."/>
        </authorList>
    </citation>
    <scope>NUCLEOTIDE SEQUENCE</scope>
    <source>
        <strain evidence="2">Acra3RX</strain>
        <tissue evidence="2">Leaf</tissue>
    </source>
</reference>
<comment type="caution">
    <text evidence="2">The sequence shown here is derived from an EMBL/GenBank/DDBJ whole genome shotgun (WGS) entry which is preliminary data.</text>
</comment>
<dbReference type="AlphaFoldDB" id="A0AAE1KI01"/>
<dbReference type="GO" id="GO:0043565">
    <property type="term" value="F:sequence-specific DNA binding"/>
    <property type="evidence" value="ECO:0007669"/>
    <property type="project" value="InterPro"/>
</dbReference>
<dbReference type="PROSITE" id="PS51806">
    <property type="entry name" value="DOG1"/>
    <property type="match status" value="1"/>
</dbReference>
<dbReference type="InterPro" id="IPR025422">
    <property type="entry name" value="TGA_domain"/>
</dbReference>
<evidence type="ECO:0000313" key="3">
    <source>
        <dbReference type="Proteomes" id="UP001293593"/>
    </source>
</evidence>
<gene>
    <name evidence="2" type="ORF">QN277_017480</name>
</gene>
<accession>A0AAE1KI01</accession>
<dbReference type="PANTHER" id="PTHR46354">
    <property type="entry name" value="DOG1 DOMAIN-CONTAINING PROTEIN"/>
    <property type="match status" value="1"/>
</dbReference>
<dbReference type="EMBL" id="JAWXYG010000004">
    <property type="protein sequence ID" value="KAK4274220.1"/>
    <property type="molecule type" value="Genomic_DNA"/>
</dbReference>
<sequence>MAERFHQQNVQSSFESFFEAWLSRQQSFVDQLLTLSLTADSPLKMEQMNALIHQVLSHYQQYFQEKSRLTDADVFLIFSPTWLTSYERALLWIADFKPSLVLRLVDGAVEDLSPEQKVTLERIGEDTRRQERAVMGAMASVQEILGGPSWQRLARRVGRLMDGEIDELDAAMEMLKNAMMGVLEKADELRVSTARKAVEILRPSQTVQFLAAAAQFQLRVRSLGTRLDSRFREDRASAQS</sequence>
<name>A0AAE1KI01_9FABA</name>
<dbReference type="Proteomes" id="UP001293593">
    <property type="component" value="Unassembled WGS sequence"/>
</dbReference>
<keyword evidence="3" id="KW-1185">Reference proteome</keyword>
<proteinExistence type="predicted"/>
<dbReference type="GO" id="GO:0006351">
    <property type="term" value="P:DNA-templated transcription"/>
    <property type="evidence" value="ECO:0007669"/>
    <property type="project" value="InterPro"/>
</dbReference>
<protein>
    <recommendedName>
        <fullName evidence="1">DOG1 domain-containing protein</fullName>
    </recommendedName>
</protein>
<dbReference type="PANTHER" id="PTHR46354:SF1">
    <property type="entry name" value="PROTEIN RESPONSE TO ABA AND SALT 1-RELATED"/>
    <property type="match status" value="1"/>
</dbReference>
<organism evidence="2 3">
    <name type="scientific">Acacia crassicarpa</name>
    <name type="common">northern wattle</name>
    <dbReference type="NCBI Taxonomy" id="499986"/>
    <lineage>
        <taxon>Eukaryota</taxon>
        <taxon>Viridiplantae</taxon>
        <taxon>Streptophyta</taxon>
        <taxon>Embryophyta</taxon>
        <taxon>Tracheophyta</taxon>
        <taxon>Spermatophyta</taxon>
        <taxon>Magnoliopsida</taxon>
        <taxon>eudicotyledons</taxon>
        <taxon>Gunneridae</taxon>
        <taxon>Pentapetalae</taxon>
        <taxon>rosids</taxon>
        <taxon>fabids</taxon>
        <taxon>Fabales</taxon>
        <taxon>Fabaceae</taxon>
        <taxon>Caesalpinioideae</taxon>
        <taxon>mimosoid clade</taxon>
        <taxon>Acacieae</taxon>
        <taxon>Acacia</taxon>
    </lineage>
</organism>